<dbReference type="SMART" id="SM00304">
    <property type="entry name" value="HAMP"/>
    <property type="match status" value="1"/>
</dbReference>
<evidence type="ECO:0000256" key="8">
    <source>
        <dbReference type="SAM" id="Phobius"/>
    </source>
</evidence>
<comment type="caution">
    <text evidence="11">The sequence shown here is derived from an EMBL/GenBank/DDBJ whole genome shotgun (WGS) entry which is preliminary data.</text>
</comment>
<dbReference type="Pfam" id="PF00015">
    <property type="entry name" value="MCPsignal"/>
    <property type="match status" value="1"/>
</dbReference>
<evidence type="ECO:0000256" key="2">
    <source>
        <dbReference type="ARBA" id="ARBA00022692"/>
    </source>
</evidence>
<dbReference type="PANTHER" id="PTHR32089">
    <property type="entry name" value="METHYL-ACCEPTING CHEMOTAXIS PROTEIN MCPB"/>
    <property type="match status" value="1"/>
</dbReference>
<feature type="transmembrane region" description="Helical" evidence="8">
    <location>
        <begin position="184"/>
        <end position="202"/>
    </location>
</feature>
<dbReference type="InterPro" id="IPR003660">
    <property type="entry name" value="HAMP_dom"/>
</dbReference>
<organism evidence="11 12">
    <name type="scientific">Rhodocyclus tenuis</name>
    <name type="common">Rhodospirillum tenue</name>
    <dbReference type="NCBI Taxonomy" id="1066"/>
    <lineage>
        <taxon>Bacteria</taxon>
        <taxon>Pseudomonadati</taxon>
        <taxon>Pseudomonadota</taxon>
        <taxon>Betaproteobacteria</taxon>
        <taxon>Rhodocyclales</taxon>
        <taxon>Rhodocyclaceae</taxon>
        <taxon>Rhodocyclus</taxon>
    </lineage>
</organism>
<dbReference type="Gene3D" id="1.10.287.950">
    <property type="entry name" value="Methyl-accepting chemotaxis protein"/>
    <property type="match status" value="1"/>
</dbReference>
<comment type="similarity">
    <text evidence="6">Belongs to the methyl-accepting chemotaxis (MCP) protein family.</text>
</comment>
<evidence type="ECO:0000256" key="7">
    <source>
        <dbReference type="PROSITE-ProRule" id="PRU00284"/>
    </source>
</evidence>
<dbReference type="SMART" id="SM00283">
    <property type="entry name" value="MA"/>
    <property type="match status" value="1"/>
</dbReference>
<keyword evidence="2 8" id="KW-0812">Transmembrane</keyword>
<evidence type="ECO:0000259" key="10">
    <source>
        <dbReference type="PROSITE" id="PS50885"/>
    </source>
</evidence>
<keyword evidence="5 7" id="KW-0807">Transducer</keyword>
<keyword evidence="3 8" id="KW-1133">Transmembrane helix</keyword>
<sequence length="536" mass="57698">MSIAARITLLIVIGLLGALSIGGFSLYQMANINNSVREMDENTLPSLITLSKAERWILRSRAPLLTSLLETDAEKRRVFETRFRETSGAAKEALRDYEKLVSDDKDRELLANEVRLVDAYIGHADRILAAAQAGQRDDALKLLAEARDTIDDMVKSFTAHMEYNEQLADVNAKLAEAAYDQARLLLAVSVLLLLALLGGLGFQTQRQVSRSLVEMVNSFTRIEKDLDFTVRLPAGGKDEIARVANAFNALAERLQQSFRQIAQQATALGTATERVSTASREMSMASRQQSESASSMAAAVEEMTVSVNHVADRADDSNRLATEAGKLASDGEKVINNTVGAINGIADSVRTASDQLTQLESQSEKISAIVSTIREIADQTNLLALNAAIEAARAGEQGRGFAVVADEVRKLAERTGLSTQEIADTIQQMVSGSQAAVGSIQSVEGAVQQGVGYAGQASEAMREIGTGSRNTVEVVSEITSAIREQGTASQEIAKQVERIAQMTDENSAAAQATSDTAEELAAMARELTEIVARYRI</sequence>
<dbReference type="InterPro" id="IPR004089">
    <property type="entry name" value="MCPsignal_dom"/>
</dbReference>
<evidence type="ECO:0000256" key="6">
    <source>
        <dbReference type="ARBA" id="ARBA00029447"/>
    </source>
</evidence>
<feature type="domain" description="HAMP" evidence="10">
    <location>
        <begin position="206"/>
        <end position="259"/>
    </location>
</feature>
<dbReference type="SUPFAM" id="SSF58104">
    <property type="entry name" value="Methyl-accepting chemotaxis protein (MCP) signaling domain"/>
    <property type="match status" value="1"/>
</dbReference>
<dbReference type="Pfam" id="PF12729">
    <property type="entry name" value="4HB_MCP_1"/>
    <property type="match status" value="1"/>
</dbReference>
<dbReference type="PRINTS" id="PR00260">
    <property type="entry name" value="CHEMTRNSDUCR"/>
</dbReference>
<dbReference type="Pfam" id="PF00672">
    <property type="entry name" value="HAMP"/>
    <property type="match status" value="1"/>
</dbReference>
<dbReference type="PANTHER" id="PTHR32089:SF119">
    <property type="entry name" value="METHYL-ACCEPTING CHEMOTAXIS PROTEIN CTPL"/>
    <property type="match status" value="1"/>
</dbReference>
<evidence type="ECO:0000256" key="3">
    <source>
        <dbReference type="ARBA" id="ARBA00022989"/>
    </source>
</evidence>
<evidence type="ECO:0000256" key="4">
    <source>
        <dbReference type="ARBA" id="ARBA00023136"/>
    </source>
</evidence>
<keyword evidence="12" id="KW-1185">Reference proteome</keyword>
<accession>A0A840G0D3</accession>
<keyword evidence="4 8" id="KW-0472">Membrane</keyword>
<dbReference type="GO" id="GO:0016020">
    <property type="term" value="C:membrane"/>
    <property type="evidence" value="ECO:0007669"/>
    <property type="project" value="UniProtKB-SubCell"/>
</dbReference>
<evidence type="ECO:0000256" key="1">
    <source>
        <dbReference type="ARBA" id="ARBA00004141"/>
    </source>
</evidence>
<feature type="domain" description="Methyl-accepting transducer" evidence="9">
    <location>
        <begin position="264"/>
        <end position="500"/>
    </location>
</feature>
<evidence type="ECO:0000259" key="9">
    <source>
        <dbReference type="PROSITE" id="PS50111"/>
    </source>
</evidence>
<dbReference type="InterPro" id="IPR024478">
    <property type="entry name" value="HlyB_4HB_MCP"/>
</dbReference>
<proteinExistence type="inferred from homology"/>
<dbReference type="EMBL" id="JACIGE010000007">
    <property type="protein sequence ID" value="MBB4247857.1"/>
    <property type="molecule type" value="Genomic_DNA"/>
</dbReference>
<evidence type="ECO:0000313" key="12">
    <source>
        <dbReference type="Proteomes" id="UP000587070"/>
    </source>
</evidence>
<dbReference type="GO" id="GO:0007165">
    <property type="term" value="P:signal transduction"/>
    <property type="evidence" value="ECO:0007669"/>
    <property type="project" value="UniProtKB-KW"/>
</dbReference>
<evidence type="ECO:0000256" key="5">
    <source>
        <dbReference type="ARBA" id="ARBA00023224"/>
    </source>
</evidence>
<feature type="transmembrane region" description="Helical" evidence="8">
    <location>
        <begin position="6"/>
        <end position="27"/>
    </location>
</feature>
<dbReference type="CDD" id="cd06225">
    <property type="entry name" value="HAMP"/>
    <property type="match status" value="1"/>
</dbReference>
<dbReference type="AlphaFoldDB" id="A0A840G0D3"/>
<dbReference type="InterPro" id="IPR004090">
    <property type="entry name" value="Chemotax_Me-accpt_rcpt"/>
</dbReference>
<protein>
    <submittedName>
        <fullName evidence="11">Methyl-accepting chemotaxis protein</fullName>
    </submittedName>
</protein>
<comment type="subcellular location">
    <subcellularLocation>
        <location evidence="1">Membrane</location>
        <topology evidence="1">Multi-pass membrane protein</topology>
    </subcellularLocation>
</comment>
<dbReference type="GO" id="GO:0004888">
    <property type="term" value="F:transmembrane signaling receptor activity"/>
    <property type="evidence" value="ECO:0007669"/>
    <property type="project" value="InterPro"/>
</dbReference>
<dbReference type="Proteomes" id="UP000587070">
    <property type="component" value="Unassembled WGS sequence"/>
</dbReference>
<dbReference type="PROSITE" id="PS50111">
    <property type="entry name" value="CHEMOTAXIS_TRANSDUC_2"/>
    <property type="match status" value="1"/>
</dbReference>
<reference evidence="11 12" key="1">
    <citation type="submission" date="2020-08" db="EMBL/GenBank/DDBJ databases">
        <title>Genome sequencing of Purple Non-Sulfur Bacteria from various extreme environments.</title>
        <authorList>
            <person name="Mayer M."/>
        </authorList>
    </citation>
    <scope>NUCLEOTIDE SEQUENCE [LARGE SCALE GENOMIC DNA]</scope>
    <source>
        <strain evidence="11 12">2761</strain>
    </source>
</reference>
<dbReference type="FunFam" id="1.10.287.950:FF:000001">
    <property type="entry name" value="Methyl-accepting chemotaxis sensory transducer"/>
    <property type="match status" value="1"/>
</dbReference>
<gene>
    <name evidence="11" type="ORF">GGD90_002242</name>
</gene>
<dbReference type="OrthoDB" id="9179351at2"/>
<evidence type="ECO:0000313" key="11">
    <source>
        <dbReference type="EMBL" id="MBB4247857.1"/>
    </source>
</evidence>
<dbReference type="RefSeq" id="WP_153116818.1">
    <property type="nucleotide sequence ID" value="NZ_JACIGE010000007.1"/>
</dbReference>
<name>A0A840G0D3_RHOTE</name>
<dbReference type="PROSITE" id="PS50885">
    <property type="entry name" value="HAMP"/>
    <property type="match status" value="1"/>
</dbReference>
<dbReference type="GO" id="GO:0006935">
    <property type="term" value="P:chemotaxis"/>
    <property type="evidence" value="ECO:0007669"/>
    <property type="project" value="InterPro"/>
</dbReference>
<dbReference type="CDD" id="cd11386">
    <property type="entry name" value="MCP_signal"/>
    <property type="match status" value="1"/>
</dbReference>